<evidence type="ECO:0000313" key="1">
    <source>
        <dbReference type="Proteomes" id="UP000035642"/>
    </source>
</evidence>
<organism evidence="1 2">
    <name type="scientific">Angiostrongylus cantonensis</name>
    <name type="common">Rat lungworm</name>
    <dbReference type="NCBI Taxonomy" id="6313"/>
    <lineage>
        <taxon>Eukaryota</taxon>
        <taxon>Metazoa</taxon>
        <taxon>Ecdysozoa</taxon>
        <taxon>Nematoda</taxon>
        <taxon>Chromadorea</taxon>
        <taxon>Rhabditida</taxon>
        <taxon>Rhabditina</taxon>
        <taxon>Rhabditomorpha</taxon>
        <taxon>Strongyloidea</taxon>
        <taxon>Metastrongylidae</taxon>
        <taxon>Angiostrongylus</taxon>
    </lineage>
</organism>
<dbReference type="Proteomes" id="UP000035642">
    <property type="component" value="Unassembled WGS sequence"/>
</dbReference>
<evidence type="ECO:0000313" key="2">
    <source>
        <dbReference type="WBParaSite" id="ACAC_0000575801-mRNA-1"/>
    </source>
</evidence>
<reference evidence="2" key="2">
    <citation type="submission" date="2017-02" db="UniProtKB">
        <authorList>
            <consortium name="WormBaseParasite"/>
        </authorList>
    </citation>
    <scope>IDENTIFICATION</scope>
</reference>
<dbReference type="InterPro" id="IPR027095">
    <property type="entry name" value="Golgin-45"/>
</dbReference>
<dbReference type="WBParaSite" id="ACAC_0000575801-mRNA-1">
    <property type="protein sequence ID" value="ACAC_0000575801-mRNA-1"/>
    <property type="gene ID" value="ACAC_0000575801"/>
</dbReference>
<proteinExistence type="predicted"/>
<sequence>MVVKKLQEVALGKQLAELKFELDMERKLTAELKRLMIATISDDLQGQVEALTEDKISLASRVEKYSEKVIPQFQLGVLHIFVIK</sequence>
<dbReference type="AlphaFoldDB" id="A0A0K0D6R3"/>
<reference evidence="1" key="1">
    <citation type="submission" date="2012-09" db="EMBL/GenBank/DDBJ databases">
        <authorList>
            <person name="Martin A.A."/>
        </authorList>
    </citation>
    <scope>NUCLEOTIDE SEQUENCE</scope>
</reference>
<protein>
    <submittedName>
        <fullName evidence="2">AAA_9 domain-containing protein</fullName>
    </submittedName>
</protein>
<dbReference type="GO" id="GO:0007030">
    <property type="term" value="P:Golgi organization"/>
    <property type="evidence" value="ECO:0007669"/>
    <property type="project" value="InterPro"/>
</dbReference>
<keyword evidence="1" id="KW-1185">Reference proteome</keyword>
<name>A0A0K0D6R3_ANGCA</name>
<dbReference type="GO" id="GO:0000139">
    <property type="term" value="C:Golgi membrane"/>
    <property type="evidence" value="ECO:0007669"/>
    <property type="project" value="TreeGrafter"/>
</dbReference>
<accession>A0A0K0D6R3</accession>
<dbReference type="PANTHER" id="PTHR13066">
    <property type="entry name" value="BASIC LEUCINE ZIPPER NUCLEAR FACTOR 1 BLZF1 PROTEIN"/>
    <property type="match status" value="1"/>
</dbReference>
<dbReference type="PANTHER" id="PTHR13066:SF2">
    <property type="entry name" value="GOLGIN-45"/>
    <property type="match status" value="1"/>
</dbReference>
<dbReference type="GO" id="GO:0043001">
    <property type="term" value="P:Golgi to plasma membrane protein transport"/>
    <property type="evidence" value="ECO:0007669"/>
    <property type="project" value="InterPro"/>
</dbReference>
<dbReference type="STRING" id="6313.A0A0K0D6R3"/>